<accession>A0A8K0G7B4</accession>
<keyword evidence="2" id="KW-1185">Reference proteome</keyword>
<dbReference type="EMBL" id="VTPC01079584">
    <property type="protein sequence ID" value="KAF2888148.1"/>
    <property type="molecule type" value="Genomic_DNA"/>
</dbReference>
<evidence type="ECO:0000313" key="1">
    <source>
        <dbReference type="EMBL" id="KAF2888148.1"/>
    </source>
</evidence>
<comment type="caution">
    <text evidence="1">The sequence shown here is derived from an EMBL/GenBank/DDBJ whole genome shotgun (WGS) entry which is preliminary data.</text>
</comment>
<gene>
    <name evidence="1" type="ORF">ILUMI_18024</name>
</gene>
<sequence>MEQRYRNNNSTSKFETLLLSRKRLNEIQLHEPLLKHAIKQKKLKKFEKAINPTKENEHIADKDCDSDKDIDNELCECKELKNVNIV</sequence>
<name>A0A8K0G7B4_IGNLU</name>
<dbReference type="Proteomes" id="UP000801492">
    <property type="component" value="Unassembled WGS sequence"/>
</dbReference>
<reference evidence="1" key="1">
    <citation type="submission" date="2019-08" db="EMBL/GenBank/DDBJ databases">
        <title>The genome of the North American firefly Photinus pyralis.</title>
        <authorList>
            <consortium name="Photinus pyralis genome working group"/>
            <person name="Fallon T.R."/>
            <person name="Sander Lower S.E."/>
            <person name="Weng J.-K."/>
        </authorList>
    </citation>
    <scope>NUCLEOTIDE SEQUENCE</scope>
    <source>
        <strain evidence="1">TRF0915ILg1</strain>
        <tissue evidence="1">Whole body</tissue>
    </source>
</reference>
<proteinExistence type="predicted"/>
<protein>
    <submittedName>
        <fullName evidence="1">Uncharacterized protein</fullName>
    </submittedName>
</protein>
<dbReference type="AlphaFoldDB" id="A0A8K0G7B4"/>
<evidence type="ECO:0000313" key="2">
    <source>
        <dbReference type="Proteomes" id="UP000801492"/>
    </source>
</evidence>
<organism evidence="1 2">
    <name type="scientific">Ignelater luminosus</name>
    <name type="common">Cucubano</name>
    <name type="synonym">Pyrophorus luminosus</name>
    <dbReference type="NCBI Taxonomy" id="2038154"/>
    <lineage>
        <taxon>Eukaryota</taxon>
        <taxon>Metazoa</taxon>
        <taxon>Ecdysozoa</taxon>
        <taxon>Arthropoda</taxon>
        <taxon>Hexapoda</taxon>
        <taxon>Insecta</taxon>
        <taxon>Pterygota</taxon>
        <taxon>Neoptera</taxon>
        <taxon>Endopterygota</taxon>
        <taxon>Coleoptera</taxon>
        <taxon>Polyphaga</taxon>
        <taxon>Elateriformia</taxon>
        <taxon>Elateroidea</taxon>
        <taxon>Elateridae</taxon>
        <taxon>Agrypninae</taxon>
        <taxon>Pyrophorini</taxon>
        <taxon>Ignelater</taxon>
    </lineage>
</organism>